<proteinExistence type="predicted"/>
<dbReference type="KEGG" id="harc:HARCEL1_08390"/>
<keyword evidence="2" id="KW-1185">Reference proteome</keyword>
<protein>
    <submittedName>
        <fullName evidence="1">Uncharacterized protein</fullName>
    </submittedName>
</protein>
<accession>A0A2R4X1R6</accession>
<evidence type="ECO:0000313" key="1">
    <source>
        <dbReference type="EMBL" id="AWB27725.1"/>
    </source>
</evidence>
<dbReference type="EMBL" id="CP028858">
    <property type="protein sequence ID" value="AWB27725.1"/>
    <property type="molecule type" value="Genomic_DNA"/>
</dbReference>
<dbReference type="RefSeq" id="WP_108382328.1">
    <property type="nucleotide sequence ID" value="NZ_CP028858.1"/>
</dbReference>
<dbReference type="GeneID" id="95972878"/>
<sequence>MIFLAGRDRYTQRTLLRDVHDRLTREAGCENVRYRPSRRRPRYVIADVDPVSFLGTPSDVENARLEIRFWYPAGVDREYYRINWVEPDRDLMVGFHQDADHPDLGPCHIQHDHDDTPVDRHGAAFQDAHPLSVLDDRLQQFPTAIEAIRWSDGTPSLPTWPV</sequence>
<gene>
    <name evidence="1" type="ORF">HARCEL1_08390</name>
</gene>
<evidence type="ECO:0000313" key="2">
    <source>
        <dbReference type="Proteomes" id="UP000244727"/>
    </source>
</evidence>
<dbReference type="Proteomes" id="UP000244727">
    <property type="component" value="Chromosome"/>
</dbReference>
<reference evidence="1 2" key="1">
    <citation type="submission" date="2018-04" db="EMBL/GenBank/DDBJ databases">
        <title>Halococcoides cellulosivorans gen. nov., sp. nov., an extremely halophilic cellulose-utilizing haloarchaeon from hypersaline lakes.</title>
        <authorList>
            <person name="Sorokin D.Y."/>
            <person name="Toshchakov S.V."/>
            <person name="Samarov N.I."/>
            <person name="Korzhenkov A."/>
            <person name="Kublanov I.V."/>
        </authorList>
    </citation>
    <scope>NUCLEOTIDE SEQUENCE [LARGE SCALE GENOMIC DNA]</scope>
    <source>
        <strain evidence="1 2">HArcel1</strain>
    </source>
</reference>
<name>A0A2R4X1R6_9EURY</name>
<dbReference type="AlphaFoldDB" id="A0A2R4X1R6"/>
<organism evidence="1 2">
    <name type="scientific">Halococcoides cellulosivorans</name>
    <dbReference type="NCBI Taxonomy" id="1679096"/>
    <lineage>
        <taxon>Archaea</taxon>
        <taxon>Methanobacteriati</taxon>
        <taxon>Methanobacteriota</taxon>
        <taxon>Stenosarchaea group</taxon>
        <taxon>Halobacteria</taxon>
        <taxon>Halobacteriales</taxon>
        <taxon>Haloarculaceae</taxon>
        <taxon>Halococcoides</taxon>
    </lineage>
</organism>